<feature type="domain" description="N-acetyltransferase" evidence="3">
    <location>
        <begin position="1"/>
        <end position="165"/>
    </location>
</feature>
<comment type="caution">
    <text evidence="4">The sequence shown here is derived from an EMBL/GenBank/DDBJ whole genome shotgun (WGS) entry which is preliminary data.</text>
</comment>
<dbReference type="Pfam" id="PF00583">
    <property type="entry name" value="Acetyltransf_1"/>
    <property type="match status" value="1"/>
</dbReference>
<dbReference type="InterPro" id="IPR016181">
    <property type="entry name" value="Acyl_CoA_acyltransferase"/>
</dbReference>
<evidence type="ECO:0000313" key="5">
    <source>
        <dbReference type="Proteomes" id="UP000249377"/>
    </source>
</evidence>
<evidence type="ECO:0000313" key="4">
    <source>
        <dbReference type="EMBL" id="RAQ28222.1"/>
    </source>
</evidence>
<name>A0A328UA64_9FIRM</name>
<keyword evidence="5" id="KW-1185">Reference proteome</keyword>
<sequence>MEIIPVKEEEIPVLAKLAAEIWREHYTPLLGPAQVAYMVDKFQSEAAIRRQLEQEHYRYYFFRCEGENAGFTGIQPTDGGQKLYLSKLYVARRFRGRGAARQGLEFLMDLCRREGYRAIWLTVNKHNSGSVAAYERLGMTRVRSQVAGIGGGFVMDDYVYEIEVPAENPAANPAENPAAGPA</sequence>
<dbReference type="GO" id="GO:0016747">
    <property type="term" value="F:acyltransferase activity, transferring groups other than amino-acyl groups"/>
    <property type="evidence" value="ECO:0007669"/>
    <property type="project" value="InterPro"/>
</dbReference>
<protein>
    <submittedName>
        <fullName evidence="4">GNAT family N-acetyltransferase</fullName>
    </submittedName>
</protein>
<organism evidence="4 5">
    <name type="scientific">Hydrogeniiclostridium mannosilyticum</name>
    <dbReference type="NCBI Taxonomy" id="2764322"/>
    <lineage>
        <taxon>Bacteria</taxon>
        <taxon>Bacillati</taxon>
        <taxon>Bacillota</taxon>
        <taxon>Clostridia</taxon>
        <taxon>Eubacteriales</taxon>
        <taxon>Acutalibacteraceae</taxon>
        <taxon>Hydrogeniiclostridium</taxon>
    </lineage>
</organism>
<keyword evidence="1 4" id="KW-0808">Transferase</keyword>
<dbReference type="Proteomes" id="UP000249377">
    <property type="component" value="Unassembled WGS sequence"/>
</dbReference>
<gene>
    <name evidence="4" type="ORF">DPQ25_10635</name>
</gene>
<dbReference type="PROSITE" id="PS51186">
    <property type="entry name" value="GNAT"/>
    <property type="match status" value="1"/>
</dbReference>
<dbReference type="SUPFAM" id="SSF55729">
    <property type="entry name" value="Acyl-CoA N-acyltransferases (Nat)"/>
    <property type="match status" value="1"/>
</dbReference>
<dbReference type="PANTHER" id="PTHR43420">
    <property type="entry name" value="ACETYLTRANSFERASE"/>
    <property type="match status" value="1"/>
</dbReference>
<evidence type="ECO:0000256" key="2">
    <source>
        <dbReference type="ARBA" id="ARBA00023315"/>
    </source>
</evidence>
<accession>A0A328UA64</accession>
<evidence type="ECO:0000256" key="1">
    <source>
        <dbReference type="ARBA" id="ARBA00022679"/>
    </source>
</evidence>
<dbReference type="EMBL" id="QLYR01000007">
    <property type="protein sequence ID" value="RAQ28222.1"/>
    <property type="molecule type" value="Genomic_DNA"/>
</dbReference>
<proteinExistence type="predicted"/>
<evidence type="ECO:0000259" key="3">
    <source>
        <dbReference type="PROSITE" id="PS51186"/>
    </source>
</evidence>
<reference evidence="4 5" key="1">
    <citation type="submission" date="2018-06" db="EMBL/GenBank/DDBJ databases">
        <title>Noncontiguous genome sequence of Ruminococcaceae bacterium ASD2818.</title>
        <authorList>
            <person name="Chaplin A.V."/>
            <person name="Sokolova S.R."/>
            <person name="Kochetkova T.O."/>
            <person name="Goltsov A.Y."/>
            <person name="Trofimov D.Y."/>
            <person name="Efimov B.A."/>
        </authorList>
    </citation>
    <scope>NUCLEOTIDE SEQUENCE [LARGE SCALE GENOMIC DNA]</scope>
    <source>
        <strain evidence="4 5">ASD2818</strain>
    </source>
</reference>
<dbReference type="AlphaFoldDB" id="A0A328UA64"/>
<dbReference type="Gene3D" id="3.40.630.30">
    <property type="match status" value="1"/>
</dbReference>
<keyword evidence="2" id="KW-0012">Acyltransferase</keyword>
<dbReference type="InterPro" id="IPR050680">
    <property type="entry name" value="YpeA/RimI_acetyltransf"/>
</dbReference>
<dbReference type="InterPro" id="IPR000182">
    <property type="entry name" value="GNAT_dom"/>
</dbReference>